<evidence type="ECO:0000313" key="8">
    <source>
        <dbReference type="Proteomes" id="UP001500432"/>
    </source>
</evidence>
<dbReference type="InterPro" id="IPR012341">
    <property type="entry name" value="6hp_glycosidase-like_sf"/>
</dbReference>
<organism evidence="7 8">
    <name type="scientific">Sinomonas flava</name>
    <dbReference type="NCBI Taxonomy" id="496857"/>
    <lineage>
        <taxon>Bacteria</taxon>
        <taxon>Bacillati</taxon>
        <taxon>Actinomycetota</taxon>
        <taxon>Actinomycetes</taxon>
        <taxon>Micrococcales</taxon>
        <taxon>Micrococcaceae</taxon>
        <taxon>Sinomonas</taxon>
    </lineage>
</organism>
<dbReference type="SUPFAM" id="SSF74650">
    <property type="entry name" value="Galactose mutarotase-like"/>
    <property type="match status" value="1"/>
</dbReference>
<dbReference type="InterPro" id="IPR005195">
    <property type="entry name" value="Glyco_hydro_65_M"/>
</dbReference>
<dbReference type="InterPro" id="IPR037018">
    <property type="entry name" value="GH65_N"/>
</dbReference>
<name>A0ABN3BUV9_9MICC</name>
<dbReference type="Pfam" id="PF03633">
    <property type="entry name" value="Glyco_hydro_65C"/>
    <property type="match status" value="1"/>
</dbReference>
<evidence type="ECO:0000259" key="5">
    <source>
        <dbReference type="Pfam" id="PF03633"/>
    </source>
</evidence>
<keyword evidence="2" id="KW-0326">Glycosidase</keyword>
<protein>
    <submittedName>
        <fullName evidence="7">Glycosyl hydrolase family 65 protein</fullName>
    </submittedName>
</protein>
<keyword evidence="7" id="KW-0378">Hydrolase</keyword>
<dbReference type="InterPro" id="IPR008928">
    <property type="entry name" value="6-hairpin_glycosidase_sf"/>
</dbReference>
<accession>A0ABN3BUV9</accession>
<dbReference type="GO" id="GO:0016787">
    <property type="term" value="F:hydrolase activity"/>
    <property type="evidence" value="ECO:0007669"/>
    <property type="project" value="UniProtKB-KW"/>
</dbReference>
<feature type="region of interest" description="Disordered" evidence="3">
    <location>
        <begin position="178"/>
        <end position="200"/>
    </location>
</feature>
<feature type="domain" description="Glycoside hydrolase family 65 N-terminal" evidence="6">
    <location>
        <begin position="20"/>
        <end position="274"/>
    </location>
</feature>
<comment type="caution">
    <text evidence="7">The sequence shown here is derived from an EMBL/GenBank/DDBJ whole genome shotgun (WGS) entry which is preliminary data.</text>
</comment>
<dbReference type="Gene3D" id="2.70.98.40">
    <property type="entry name" value="Glycoside hydrolase, family 65, N-terminal domain"/>
    <property type="match status" value="1"/>
</dbReference>
<dbReference type="InterPro" id="IPR017045">
    <property type="entry name" value="Malt_Pase/Glycosyl_Hdrlase"/>
</dbReference>
<evidence type="ECO:0000313" key="7">
    <source>
        <dbReference type="EMBL" id="GAA2200532.1"/>
    </source>
</evidence>
<keyword evidence="8" id="KW-1185">Reference proteome</keyword>
<dbReference type="Gene3D" id="2.60.420.10">
    <property type="entry name" value="Maltose phosphorylase, domain 3"/>
    <property type="match status" value="1"/>
</dbReference>
<evidence type="ECO:0000259" key="4">
    <source>
        <dbReference type="Pfam" id="PF03632"/>
    </source>
</evidence>
<gene>
    <name evidence="7" type="ORF">GCM10009849_21470</name>
</gene>
<evidence type="ECO:0000256" key="3">
    <source>
        <dbReference type="SAM" id="MobiDB-lite"/>
    </source>
</evidence>
<dbReference type="RefSeq" id="WP_344299695.1">
    <property type="nucleotide sequence ID" value="NZ_BAAAQW010000005.1"/>
</dbReference>
<dbReference type="InterPro" id="IPR005194">
    <property type="entry name" value="Glyco_hydro_65_C"/>
</dbReference>
<sequence length="829" mass="90438">MTLVSADRHRFPAEPWSLVEAGHAPGDTGTLETLFTLGNGHLGLRGAHASAQDAHLPGTFINGFHETFDIRHAESAYGFAKEGQRILYVPDGQECAVRINGEELALATTPVLDYRRTLDFASGAYECTIVWRTSSGAVVTTRERRVVGAASRASLGIELLVTADRRVVADVASAVVNRQDQPAEDHSEHDPRRAGRHAGRVLSPLRAEGLNGSLRLAWATAASRQRIALAVDHLTNGPVPPFSTEADCDRSAVRYVLPLDPGEEFRLEKRLAYAVEPAPEPDWDSDDPALAADEPLQGRSATAGDASDGVGALLAVAEASLRGIEDLTVESAEHYRRHWATADVEIGGQPELQQAVRWNLFQLAQATSQAGVAGIPAKGVSGSGYEGHYFWDQEVYLMPYLTYTCPEAARQVLEFRHRMLPAAKARAAELNVDGALFPWRTINGQEASAYYAAGTAQFHINAAIAFAASRYTWATADSSFRDGEGAELLAETARMWSSLGFFGKDGKFHLHGVTGPDEYTAVVNDNLYTNVMARFNLRAAAALEHTSVREADRLLWSTAAERMALPYDADQRVHAQDNDFMTLQPWDWDTPREKYPLLLHFHPLVIYRHQVLKQADTVLAMFLQWQDFTAEEKQRAFDFYDPITTGDSTLSACVQGIMAAEVGYVRTALGHFTHAAFIDLDDLHGNTVDGVHTASAGGVWAALTNGFAGFRDQGRTPRFDPRLPEGWESLGFRLRMRGRTLAVRLTPGMISFRAEPEVTAAAGEADARADLQRTDRFSEGPLEVEVRGRVYAVGTDPVEISVEPVAEPEPSVFPSPLPTAGLAAIAVMG</sequence>
<comment type="similarity">
    <text evidence="1">Belongs to the glycosyl hydrolase 65 family.</text>
</comment>
<dbReference type="PANTHER" id="PTHR11051:SF13">
    <property type="entry name" value="GLYCOSYL TRANSFERASE"/>
    <property type="match status" value="1"/>
</dbReference>
<dbReference type="SUPFAM" id="SSF48208">
    <property type="entry name" value="Six-hairpin glycosidases"/>
    <property type="match status" value="1"/>
</dbReference>
<evidence type="ECO:0000256" key="1">
    <source>
        <dbReference type="ARBA" id="ARBA00006768"/>
    </source>
</evidence>
<dbReference type="InterPro" id="IPR011013">
    <property type="entry name" value="Gal_mutarotase_sf_dom"/>
</dbReference>
<dbReference type="PIRSF" id="PIRSF036289">
    <property type="entry name" value="Glycosyl_hydrolase_malt_phosph"/>
    <property type="match status" value="1"/>
</dbReference>
<evidence type="ECO:0000259" key="6">
    <source>
        <dbReference type="Pfam" id="PF03636"/>
    </source>
</evidence>
<dbReference type="PANTHER" id="PTHR11051">
    <property type="entry name" value="GLYCOSYL HYDROLASE-RELATED"/>
    <property type="match status" value="1"/>
</dbReference>
<reference evidence="7 8" key="1">
    <citation type="journal article" date="2019" name="Int. J. Syst. Evol. Microbiol.">
        <title>The Global Catalogue of Microorganisms (GCM) 10K type strain sequencing project: providing services to taxonomists for standard genome sequencing and annotation.</title>
        <authorList>
            <consortium name="The Broad Institute Genomics Platform"/>
            <consortium name="The Broad Institute Genome Sequencing Center for Infectious Disease"/>
            <person name="Wu L."/>
            <person name="Ma J."/>
        </authorList>
    </citation>
    <scope>NUCLEOTIDE SEQUENCE [LARGE SCALE GENOMIC DNA]</scope>
    <source>
        <strain evidence="7 8">JCM 16034</strain>
    </source>
</reference>
<dbReference type="Gene3D" id="1.50.10.10">
    <property type="match status" value="1"/>
</dbReference>
<dbReference type="InterPro" id="IPR005196">
    <property type="entry name" value="Glyco_hydro_65_N"/>
</dbReference>
<feature type="compositionally biased region" description="Basic and acidic residues" evidence="3">
    <location>
        <begin position="181"/>
        <end position="193"/>
    </location>
</feature>
<feature type="domain" description="Glycoside hydrolase family 65 C-terminal" evidence="5">
    <location>
        <begin position="710"/>
        <end position="755"/>
    </location>
</feature>
<dbReference type="EMBL" id="BAAAQW010000005">
    <property type="protein sequence ID" value="GAA2200532.1"/>
    <property type="molecule type" value="Genomic_DNA"/>
</dbReference>
<feature type="domain" description="Glycoside hydrolase family 65 central catalytic" evidence="4">
    <location>
        <begin position="357"/>
        <end position="700"/>
    </location>
</feature>
<proteinExistence type="inferred from homology"/>
<evidence type="ECO:0000256" key="2">
    <source>
        <dbReference type="ARBA" id="ARBA00023295"/>
    </source>
</evidence>
<dbReference type="Pfam" id="PF03636">
    <property type="entry name" value="Glyco_hydro_65N"/>
    <property type="match status" value="1"/>
</dbReference>
<dbReference type="Proteomes" id="UP001500432">
    <property type="component" value="Unassembled WGS sequence"/>
</dbReference>
<dbReference type="Pfam" id="PF03632">
    <property type="entry name" value="Glyco_hydro_65m"/>
    <property type="match status" value="1"/>
</dbReference>